<sequence length="115" mass="12996">MKCCLVTSPTFNQKPAAIVATTSHENRDSLLHDQIRFSASPAHEIEGENPLLPSDSIPWQQLKLFERPTTCQHTKLSELGLLQMSSSKQFIAEVIKRTTAYCRIAWEIGNSLEKR</sequence>
<keyword evidence="2" id="KW-1185">Reference proteome</keyword>
<evidence type="ECO:0000313" key="2">
    <source>
        <dbReference type="Proteomes" id="UP001303046"/>
    </source>
</evidence>
<accession>A0ABR1CPE2</accession>
<proteinExistence type="predicted"/>
<protein>
    <submittedName>
        <fullName evidence="1">Uncharacterized protein</fullName>
    </submittedName>
</protein>
<reference evidence="1 2" key="1">
    <citation type="submission" date="2023-08" db="EMBL/GenBank/DDBJ databases">
        <title>A Necator americanus chromosomal reference genome.</title>
        <authorList>
            <person name="Ilik V."/>
            <person name="Petrzelkova K.J."/>
            <person name="Pardy F."/>
            <person name="Fuh T."/>
            <person name="Niatou-Singa F.S."/>
            <person name="Gouil Q."/>
            <person name="Baker L."/>
            <person name="Ritchie M.E."/>
            <person name="Jex A.R."/>
            <person name="Gazzola D."/>
            <person name="Li H."/>
            <person name="Toshio Fujiwara R."/>
            <person name="Zhan B."/>
            <person name="Aroian R.V."/>
            <person name="Pafco B."/>
            <person name="Schwarz E.M."/>
        </authorList>
    </citation>
    <scope>NUCLEOTIDE SEQUENCE [LARGE SCALE GENOMIC DNA]</scope>
    <source>
        <strain evidence="1 2">Aroian</strain>
        <tissue evidence="1">Whole animal</tissue>
    </source>
</reference>
<comment type="caution">
    <text evidence="1">The sequence shown here is derived from an EMBL/GenBank/DDBJ whole genome shotgun (WGS) entry which is preliminary data.</text>
</comment>
<dbReference type="Proteomes" id="UP001303046">
    <property type="component" value="Unassembled WGS sequence"/>
</dbReference>
<dbReference type="EMBL" id="JAVFWL010000002">
    <property type="protein sequence ID" value="KAK6739076.1"/>
    <property type="molecule type" value="Genomic_DNA"/>
</dbReference>
<gene>
    <name evidence="1" type="primary">Necator_chrII.g8681</name>
    <name evidence="1" type="ORF">RB195_020886</name>
</gene>
<organism evidence="1 2">
    <name type="scientific">Necator americanus</name>
    <name type="common">Human hookworm</name>
    <dbReference type="NCBI Taxonomy" id="51031"/>
    <lineage>
        <taxon>Eukaryota</taxon>
        <taxon>Metazoa</taxon>
        <taxon>Ecdysozoa</taxon>
        <taxon>Nematoda</taxon>
        <taxon>Chromadorea</taxon>
        <taxon>Rhabditida</taxon>
        <taxon>Rhabditina</taxon>
        <taxon>Rhabditomorpha</taxon>
        <taxon>Strongyloidea</taxon>
        <taxon>Ancylostomatidae</taxon>
        <taxon>Bunostominae</taxon>
        <taxon>Necator</taxon>
    </lineage>
</organism>
<name>A0ABR1CPE2_NECAM</name>
<evidence type="ECO:0000313" key="1">
    <source>
        <dbReference type="EMBL" id="KAK6739076.1"/>
    </source>
</evidence>